<evidence type="ECO:0000313" key="1">
    <source>
        <dbReference type="EMBL" id="TQK86143.1"/>
    </source>
</evidence>
<gene>
    <name evidence="1" type="ORF">FB563_6238</name>
</gene>
<comment type="caution">
    <text evidence="1">The sequence shown here is derived from an EMBL/GenBank/DDBJ whole genome shotgun (WGS) entry which is preliminary data.</text>
</comment>
<accession>A0A542TH42</accession>
<dbReference type="EMBL" id="VFNX01000002">
    <property type="protein sequence ID" value="TQK86143.1"/>
    <property type="molecule type" value="Genomic_DNA"/>
</dbReference>
<sequence>MEWWGWVVLLIAVAGLLAATTLAVQAKRRNGTVIAVRSGHRSSGEGGR</sequence>
<dbReference type="Proteomes" id="UP000318103">
    <property type="component" value="Unassembled WGS sequence"/>
</dbReference>
<name>A0A542TH42_9ACTN</name>
<keyword evidence="2" id="KW-1185">Reference proteome</keyword>
<dbReference type="AlphaFoldDB" id="A0A542TH42"/>
<evidence type="ECO:0000313" key="2">
    <source>
        <dbReference type="Proteomes" id="UP000318103"/>
    </source>
</evidence>
<organism evidence="1 2">
    <name type="scientific">Streptomyces puniciscabiei</name>
    <dbReference type="NCBI Taxonomy" id="164348"/>
    <lineage>
        <taxon>Bacteria</taxon>
        <taxon>Bacillati</taxon>
        <taxon>Actinomycetota</taxon>
        <taxon>Actinomycetes</taxon>
        <taxon>Kitasatosporales</taxon>
        <taxon>Streptomycetaceae</taxon>
        <taxon>Streptomyces</taxon>
    </lineage>
</organism>
<protein>
    <submittedName>
        <fullName evidence="1">Uncharacterized protein</fullName>
    </submittedName>
</protein>
<reference evidence="1 2" key="1">
    <citation type="submission" date="2019-06" db="EMBL/GenBank/DDBJ databases">
        <title>Sequencing the genomes of 1000 actinobacteria strains.</title>
        <authorList>
            <person name="Klenk H.-P."/>
        </authorList>
    </citation>
    <scope>NUCLEOTIDE SEQUENCE [LARGE SCALE GENOMIC DNA]</scope>
    <source>
        <strain evidence="1 2">DSM 41929</strain>
    </source>
</reference>
<proteinExistence type="predicted"/>